<name>A0A7T6ZCD5_9BACI</name>
<dbReference type="GO" id="GO:0004016">
    <property type="term" value="F:adenylate cyclase activity"/>
    <property type="evidence" value="ECO:0007669"/>
    <property type="project" value="UniProtKB-ARBA"/>
</dbReference>
<dbReference type="Gene3D" id="3.30.70.1230">
    <property type="entry name" value="Nucleotide cyclase"/>
    <property type="match status" value="1"/>
</dbReference>
<dbReference type="SUPFAM" id="SSF55073">
    <property type="entry name" value="Nucleotide cyclase"/>
    <property type="match status" value="1"/>
</dbReference>
<dbReference type="GO" id="GO:0009190">
    <property type="term" value="P:cyclic nucleotide biosynthetic process"/>
    <property type="evidence" value="ECO:0007669"/>
    <property type="project" value="InterPro"/>
</dbReference>
<dbReference type="EMBL" id="CP054706">
    <property type="protein sequence ID" value="QQK80441.1"/>
    <property type="molecule type" value="Genomic_DNA"/>
</dbReference>
<organism evidence="2 3">
    <name type="scientific">Salicibibacter cibi</name>
    <dbReference type="NCBI Taxonomy" id="2743001"/>
    <lineage>
        <taxon>Bacteria</taxon>
        <taxon>Bacillati</taxon>
        <taxon>Bacillota</taxon>
        <taxon>Bacilli</taxon>
        <taxon>Bacillales</taxon>
        <taxon>Bacillaceae</taxon>
        <taxon>Salicibibacter</taxon>
    </lineage>
</organism>
<evidence type="ECO:0000313" key="3">
    <source>
        <dbReference type="Proteomes" id="UP000595349"/>
    </source>
</evidence>
<sequence length="253" mass="28586">MKTNHQSYDYQKSFNRIDEYLDAPSGSYDEKNEIPSRGDLTYSNGFYVECHAIFVDIRDSSELPHKYRRPHLARLYRAYISEIVAIMNSYEICKEINIVGDSVSGIFEASKKEHSKDAVNCAALVNSLVRALNYKLCKRGKDPIKIGIGIDQGRALMINAGNSGTGIKDIVWMGDTVNSASNLCGQANKDHIDVIAIGSKVYEKLAGAKNVYDEYYQSWFINNQSKDLYHANVINIEMNDWLEEKQNQSPCSM</sequence>
<dbReference type="InterPro" id="IPR001054">
    <property type="entry name" value="A/G_cyclase"/>
</dbReference>
<dbReference type="KEGG" id="scib:HUG20_11420"/>
<evidence type="ECO:0000259" key="1">
    <source>
        <dbReference type="PROSITE" id="PS50125"/>
    </source>
</evidence>
<dbReference type="AlphaFoldDB" id="A0A7T6ZCD5"/>
<keyword evidence="3" id="KW-1185">Reference proteome</keyword>
<evidence type="ECO:0000313" key="2">
    <source>
        <dbReference type="EMBL" id="QQK80441.1"/>
    </source>
</evidence>
<dbReference type="Proteomes" id="UP000595349">
    <property type="component" value="Chromosome"/>
</dbReference>
<feature type="domain" description="Guanylate cyclase" evidence="1">
    <location>
        <begin position="51"/>
        <end position="184"/>
    </location>
</feature>
<dbReference type="Pfam" id="PF00211">
    <property type="entry name" value="Guanylate_cyc"/>
    <property type="match status" value="1"/>
</dbReference>
<accession>A0A7T6ZCD5</accession>
<dbReference type="GO" id="GO:0035556">
    <property type="term" value="P:intracellular signal transduction"/>
    <property type="evidence" value="ECO:0007669"/>
    <property type="project" value="InterPro"/>
</dbReference>
<dbReference type="InterPro" id="IPR029787">
    <property type="entry name" value="Nucleotide_cyclase"/>
</dbReference>
<dbReference type="PROSITE" id="PS50125">
    <property type="entry name" value="GUANYLATE_CYCLASE_2"/>
    <property type="match status" value="1"/>
</dbReference>
<proteinExistence type="predicted"/>
<dbReference type="CDD" id="cd07302">
    <property type="entry name" value="CHD"/>
    <property type="match status" value="1"/>
</dbReference>
<gene>
    <name evidence="2" type="ORF">HUG20_11420</name>
</gene>
<dbReference type="RefSeq" id="WP_200084813.1">
    <property type="nucleotide sequence ID" value="NZ_CP054706.1"/>
</dbReference>
<reference evidence="2 3" key="1">
    <citation type="submission" date="2020-06" db="EMBL/GenBank/DDBJ databases">
        <title>Genomic analysis of Salicibibacter sp. NKC21-4.</title>
        <authorList>
            <person name="Oh Y.J."/>
        </authorList>
    </citation>
    <scope>NUCLEOTIDE SEQUENCE [LARGE SCALE GENOMIC DNA]</scope>
    <source>
        <strain evidence="2 3">NKC21-4</strain>
    </source>
</reference>
<protein>
    <submittedName>
        <fullName evidence="2">Adenylate/guanylate cyclase domain-containing protein</fullName>
    </submittedName>
</protein>